<evidence type="ECO:0000256" key="4">
    <source>
        <dbReference type="ARBA" id="ARBA00022694"/>
    </source>
</evidence>
<dbReference type="NCBIfam" id="TIGR02432">
    <property type="entry name" value="lysidine_TilS_N"/>
    <property type="match status" value="1"/>
</dbReference>
<dbReference type="CDD" id="cd01992">
    <property type="entry name" value="TilS_N"/>
    <property type="match status" value="1"/>
</dbReference>
<evidence type="ECO:0000313" key="11">
    <source>
        <dbReference type="EMBL" id="MBA5247734.1"/>
    </source>
</evidence>
<evidence type="ECO:0000256" key="8">
    <source>
        <dbReference type="HAMAP-Rule" id="MF_01161"/>
    </source>
</evidence>
<dbReference type="InterPro" id="IPR011063">
    <property type="entry name" value="TilS/TtcA_N"/>
</dbReference>
<comment type="subcellular location">
    <subcellularLocation>
        <location evidence="1 8">Cytoplasm</location>
    </subcellularLocation>
</comment>
<dbReference type="InterPro" id="IPR012796">
    <property type="entry name" value="Lysidine-tRNA-synth_C"/>
</dbReference>
<feature type="domain" description="Lysidine-tRNA(Ile) synthetase C-terminal" evidence="10">
    <location>
        <begin position="398"/>
        <end position="471"/>
    </location>
</feature>
<dbReference type="Gene3D" id="3.40.50.620">
    <property type="entry name" value="HUPs"/>
    <property type="match status" value="1"/>
</dbReference>
<proteinExistence type="inferred from homology"/>
<comment type="catalytic activity">
    <reaction evidence="7 8">
        <text>cytidine(34) in tRNA(Ile2) + L-lysine + ATP = lysidine(34) in tRNA(Ile2) + AMP + diphosphate + H(+)</text>
        <dbReference type="Rhea" id="RHEA:43744"/>
        <dbReference type="Rhea" id="RHEA-COMP:10625"/>
        <dbReference type="Rhea" id="RHEA-COMP:10670"/>
        <dbReference type="ChEBI" id="CHEBI:15378"/>
        <dbReference type="ChEBI" id="CHEBI:30616"/>
        <dbReference type="ChEBI" id="CHEBI:32551"/>
        <dbReference type="ChEBI" id="CHEBI:33019"/>
        <dbReference type="ChEBI" id="CHEBI:82748"/>
        <dbReference type="ChEBI" id="CHEBI:83665"/>
        <dbReference type="ChEBI" id="CHEBI:456215"/>
        <dbReference type="EC" id="6.3.4.19"/>
    </reaction>
</comment>
<evidence type="ECO:0000256" key="2">
    <source>
        <dbReference type="ARBA" id="ARBA00022490"/>
    </source>
</evidence>
<keyword evidence="5 8" id="KW-0547">Nucleotide-binding</keyword>
<dbReference type="InterPro" id="IPR014729">
    <property type="entry name" value="Rossmann-like_a/b/a_fold"/>
</dbReference>
<dbReference type="GO" id="GO:0005524">
    <property type="term" value="F:ATP binding"/>
    <property type="evidence" value="ECO:0007669"/>
    <property type="project" value="UniProtKB-UniRule"/>
</dbReference>
<evidence type="ECO:0000256" key="1">
    <source>
        <dbReference type="ARBA" id="ARBA00004496"/>
    </source>
</evidence>
<protein>
    <recommendedName>
        <fullName evidence="8">tRNA(Ile)-lysidine synthase</fullName>
        <ecNumber evidence="8">6.3.4.19</ecNumber>
    </recommendedName>
    <alternativeName>
        <fullName evidence="8">tRNA(Ile)-2-lysyl-cytidine synthase</fullName>
    </alternativeName>
    <alternativeName>
        <fullName evidence="8">tRNA(Ile)-lysidine synthetase</fullName>
    </alternativeName>
</protein>
<keyword evidence="9" id="KW-0472">Membrane</keyword>
<dbReference type="Proteomes" id="UP000539710">
    <property type="component" value="Unassembled WGS sequence"/>
</dbReference>
<dbReference type="AlphaFoldDB" id="A0A7D7LQ19"/>
<dbReference type="GO" id="GO:0032267">
    <property type="term" value="F:tRNA(Ile)-lysidine synthase activity"/>
    <property type="evidence" value="ECO:0007669"/>
    <property type="project" value="UniProtKB-EC"/>
</dbReference>
<keyword evidence="14" id="KW-1185">Reference proteome</keyword>
<accession>A0A7D7LQ19</accession>
<comment type="similarity">
    <text evidence="8">Belongs to the tRNA(Ile)-lysidine synthase family.</text>
</comment>
<dbReference type="NCBIfam" id="TIGR02433">
    <property type="entry name" value="lysidine_TilS_C"/>
    <property type="match status" value="1"/>
</dbReference>
<feature type="binding site" evidence="8">
    <location>
        <begin position="70"/>
        <end position="75"/>
    </location>
    <ligand>
        <name>ATP</name>
        <dbReference type="ChEBI" id="CHEBI:30616"/>
    </ligand>
</feature>
<reference evidence="11" key="4">
    <citation type="submission" date="2020-07" db="EMBL/GenBank/DDBJ databases">
        <authorList>
            <person name="Yang C."/>
        </authorList>
    </citation>
    <scope>NUCLEOTIDE SEQUENCE</scope>
    <source>
        <strain evidence="11">Cx-624</strain>
    </source>
</reference>
<dbReference type="EC" id="6.3.4.19" evidence="8"/>
<dbReference type="EMBL" id="CP059472">
    <property type="protein sequence ID" value="QMS97318.1"/>
    <property type="molecule type" value="Genomic_DNA"/>
</dbReference>
<gene>
    <name evidence="8 12" type="primary">tilS</name>
    <name evidence="12" type="ORF">H1R16_06095</name>
    <name evidence="11" type="ORF">H2507_11200</name>
</gene>
<evidence type="ECO:0000256" key="6">
    <source>
        <dbReference type="ARBA" id="ARBA00022840"/>
    </source>
</evidence>
<keyword evidence="9" id="KW-0812">Transmembrane</keyword>
<sequence length="473" mass="54335">MVTATAAATIIFPIFISSCFVSFKSTASGLKIKIIFAKDFLKVLTIQTFQAQLHRLNIPISQNGFLLAISGGADSMVLLHLFHEAGISFQVAHVNYGLRGEDSDADENLVRNYCLTNNIRFHQYTVSKKDQKPAGSIQLWARDLRYRFFRQIQQKENLRYLVTAHHLNDQLETFLINLSRGTGIRGLCGITEITDDIVRPLLHFSKEEIYSFAEDNKIPFREDISNAKNDYLRNRIRNEVISKLTDARPDFLENFDKSISYLYETNNFVDEKIAEIEQVLIQENSTGFKIDKAGLQKESDFIKFEILRKFGFSNKSEISKVFLAEKGKVFRSGSFELTVDREILALRALHGSTAAENLEFILETDHDQILIPDSVIETFTKDRNTNWYFDRQKLTLPLKLRRKKSGDVFYPIGMIGKKKISKFFKDEKLPILAAQEIWLLCDSKDEVLGVLPLRQDRRHVADAETSHVLTLNF</sequence>
<keyword evidence="6 8" id="KW-0067">ATP-binding</keyword>
<organism evidence="12 13">
    <name type="scientific">Marnyiella aurantia</name>
    <dbReference type="NCBI Taxonomy" id="2758037"/>
    <lineage>
        <taxon>Bacteria</taxon>
        <taxon>Pseudomonadati</taxon>
        <taxon>Bacteroidota</taxon>
        <taxon>Flavobacteriia</taxon>
        <taxon>Flavobacteriales</taxon>
        <taxon>Weeksellaceae</taxon>
        <taxon>Marnyiella</taxon>
    </lineage>
</organism>
<evidence type="ECO:0000313" key="12">
    <source>
        <dbReference type="EMBL" id="QMS97318.1"/>
    </source>
</evidence>
<dbReference type="GO" id="GO:0006400">
    <property type="term" value="P:tRNA modification"/>
    <property type="evidence" value="ECO:0007669"/>
    <property type="project" value="UniProtKB-UniRule"/>
</dbReference>
<name>A0A7D7LQ19_9FLAO</name>
<comment type="domain">
    <text evidence="8">The N-terminal region contains the highly conserved SGGXDS motif, predicted to be a P-loop motif involved in ATP binding.</text>
</comment>
<comment type="function">
    <text evidence="8">Ligates lysine onto the cytidine present at position 34 of the AUA codon-specific tRNA(Ile) that contains the anticodon CAU, in an ATP-dependent manner. Cytidine is converted to lysidine, thus changing the amino acid specificity of the tRNA from methionine to isoleucine.</text>
</comment>
<dbReference type="HAMAP" id="MF_01161">
    <property type="entry name" value="tRNA_Ile_lys_synt"/>
    <property type="match status" value="1"/>
</dbReference>
<reference evidence="13" key="2">
    <citation type="submission" date="2020-07" db="EMBL/GenBank/DDBJ databases">
        <title>Chryseobacterium sp.cx-624.</title>
        <authorList>
            <person name="Yang C."/>
        </authorList>
    </citation>
    <scope>NUCLEOTIDE SEQUENCE [LARGE SCALE GENOMIC DNA]</scope>
    <source>
        <strain evidence="13">cx-624</strain>
    </source>
</reference>
<reference evidence="14" key="3">
    <citation type="submission" date="2020-07" db="EMBL/GenBank/DDBJ databases">
        <title>Flavobacterium sp. xlx-214.</title>
        <authorList>
            <person name="Yang C."/>
        </authorList>
    </citation>
    <scope>NUCLEOTIDE SEQUENCE [LARGE SCALE GENOMIC DNA]</scope>
    <source>
        <strain evidence="14">CX-624</strain>
    </source>
</reference>
<evidence type="ECO:0000256" key="5">
    <source>
        <dbReference type="ARBA" id="ARBA00022741"/>
    </source>
</evidence>
<dbReference type="Proteomes" id="UP000515349">
    <property type="component" value="Chromosome"/>
</dbReference>
<dbReference type="EMBL" id="JACEUX010000004">
    <property type="protein sequence ID" value="MBA5247734.1"/>
    <property type="molecule type" value="Genomic_DNA"/>
</dbReference>
<reference evidence="12" key="1">
    <citation type="submission" date="2020-07" db="EMBL/GenBank/DDBJ databases">
        <title>Chryseobacterium sp. CX-624.</title>
        <authorList>
            <person name="Yang C."/>
        </authorList>
    </citation>
    <scope>NUCLEOTIDE SEQUENCE</scope>
    <source>
        <strain evidence="12">CX-624</strain>
    </source>
</reference>
<evidence type="ECO:0000256" key="9">
    <source>
        <dbReference type="SAM" id="Phobius"/>
    </source>
</evidence>
<feature type="transmembrane region" description="Helical" evidence="9">
    <location>
        <begin position="6"/>
        <end position="23"/>
    </location>
</feature>
<evidence type="ECO:0000256" key="3">
    <source>
        <dbReference type="ARBA" id="ARBA00022598"/>
    </source>
</evidence>
<dbReference type="Pfam" id="PF01171">
    <property type="entry name" value="ATP_bind_3"/>
    <property type="match status" value="1"/>
</dbReference>
<dbReference type="PANTHER" id="PTHR43033">
    <property type="entry name" value="TRNA(ILE)-LYSIDINE SYNTHASE-RELATED"/>
    <property type="match status" value="1"/>
</dbReference>
<dbReference type="PANTHER" id="PTHR43033:SF1">
    <property type="entry name" value="TRNA(ILE)-LYSIDINE SYNTHASE-RELATED"/>
    <property type="match status" value="1"/>
</dbReference>
<evidence type="ECO:0000259" key="10">
    <source>
        <dbReference type="SMART" id="SM00977"/>
    </source>
</evidence>
<dbReference type="SMART" id="SM00977">
    <property type="entry name" value="TilS_C"/>
    <property type="match status" value="1"/>
</dbReference>
<evidence type="ECO:0000313" key="14">
    <source>
        <dbReference type="Proteomes" id="UP000539710"/>
    </source>
</evidence>
<evidence type="ECO:0000256" key="7">
    <source>
        <dbReference type="ARBA" id="ARBA00048539"/>
    </source>
</evidence>
<keyword evidence="4 8" id="KW-0819">tRNA processing</keyword>
<evidence type="ECO:0000313" key="13">
    <source>
        <dbReference type="Proteomes" id="UP000515349"/>
    </source>
</evidence>
<keyword evidence="9" id="KW-1133">Transmembrane helix</keyword>
<dbReference type="KEGG" id="cbau:H1R16_06095"/>
<dbReference type="SUPFAM" id="SSF56037">
    <property type="entry name" value="PheT/TilS domain"/>
    <property type="match status" value="1"/>
</dbReference>
<dbReference type="InterPro" id="IPR012795">
    <property type="entry name" value="tRNA_Ile_lys_synt_N"/>
</dbReference>
<dbReference type="InterPro" id="IPR012094">
    <property type="entry name" value="tRNA_Ile_lys_synt"/>
</dbReference>
<keyword evidence="3 8" id="KW-0436">Ligase</keyword>
<dbReference type="SUPFAM" id="SSF52402">
    <property type="entry name" value="Adenine nucleotide alpha hydrolases-like"/>
    <property type="match status" value="1"/>
</dbReference>
<dbReference type="GO" id="GO:0005737">
    <property type="term" value="C:cytoplasm"/>
    <property type="evidence" value="ECO:0007669"/>
    <property type="project" value="UniProtKB-SubCell"/>
</dbReference>
<keyword evidence="2 8" id="KW-0963">Cytoplasm</keyword>